<dbReference type="EMBL" id="SNRW01006623">
    <property type="protein sequence ID" value="KAA6382726.1"/>
    <property type="molecule type" value="Genomic_DNA"/>
</dbReference>
<dbReference type="Proteomes" id="UP000324800">
    <property type="component" value="Unassembled WGS sequence"/>
</dbReference>
<evidence type="ECO:0000313" key="2">
    <source>
        <dbReference type="Proteomes" id="UP000324800"/>
    </source>
</evidence>
<protein>
    <submittedName>
        <fullName evidence="1">Uncharacterized protein</fullName>
    </submittedName>
</protein>
<name>A0A5J4VJU7_9EUKA</name>
<dbReference type="AlphaFoldDB" id="A0A5J4VJU7"/>
<comment type="caution">
    <text evidence="1">The sequence shown here is derived from an EMBL/GenBank/DDBJ whole genome shotgun (WGS) entry which is preliminary data.</text>
</comment>
<sequence>MVQYQTLNYAKTVSQNTLQAIEQLQPKFMNAFRQNLEIDPLDLDKTIAKPEEVSPNAITAAPALMVGFQDHETQQIDYCAEEPSEEQVIEAIQHISAATDLVTRWKPPKHNNLPAQRMLAFDQILADLEMKLLQKYRLPEGILKKIVRYDWIATQKFNLCTFISIIDTIYKGIMTRALMDSVKQGKLLKTQPSPVIRPGLNEHIQHLQTRYQRGWYASEKNWIKN</sequence>
<evidence type="ECO:0000313" key="1">
    <source>
        <dbReference type="EMBL" id="KAA6382726.1"/>
    </source>
</evidence>
<proteinExistence type="predicted"/>
<reference evidence="1 2" key="1">
    <citation type="submission" date="2019-03" db="EMBL/GenBank/DDBJ databases">
        <title>Single cell metagenomics reveals metabolic interactions within the superorganism composed of flagellate Streblomastix strix and complex community of Bacteroidetes bacteria on its surface.</title>
        <authorList>
            <person name="Treitli S.C."/>
            <person name="Kolisko M."/>
            <person name="Husnik F."/>
            <person name="Keeling P."/>
            <person name="Hampl V."/>
        </authorList>
    </citation>
    <scope>NUCLEOTIDE SEQUENCE [LARGE SCALE GENOMIC DNA]</scope>
    <source>
        <strain evidence="1">ST1C</strain>
    </source>
</reference>
<organism evidence="1 2">
    <name type="scientific">Streblomastix strix</name>
    <dbReference type="NCBI Taxonomy" id="222440"/>
    <lineage>
        <taxon>Eukaryota</taxon>
        <taxon>Metamonada</taxon>
        <taxon>Preaxostyla</taxon>
        <taxon>Oxymonadida</taxon>
        <taxon>Streblomastigidae</taxon>
        <taxon>Streblomastix</taxon>
    </lineage>
</organism>
<accession>A0A5J4VJU7</accession>
<gene>
    <name evidence="1" type="ORF">EZS28_021751</name>
</gene>